<protein>
    <submittedName>
        <fullName evidence="2">Carboxymuconolactone decarboxylase family protein</fullName>
    </submittedName>
</protein>
<proteinExistence type="predicted"/>
<comment type="caution">
    <text evidence="2">The sequence shown here is derived from an EMBL/GenBank/DDBJ whole genome shotgun (WGS) entry which is preliminary data.</text>
</comment>
<dbReference type="NCBIfam" id="TIGR00778">
    <property type="entry name" value="ahpD_dom"/>
    <property type="match status" value="1"/>
</dbReference>
<evidence type="ECO:0000259" key="1">
    <source>
        <dbReference type="Pfam" id="PF02627"/>
    </source>
</evidence>
<keyword evidence="3" id="KW-1185">Reference proteome</keyword>
<feature type="domain" description="Carboxymuconolactone decarboxylase-like" evidence="1">
    <location>
        <begin position="29"/>
        <end position="98"/>
    </location>
</feature>
<sequence length="149" mass="17082">MNKVINHRLDVWKQEPLYWEMMSGIDKRLHAGTLPVSIIDIIKIRVSQINKCAFCIDYHTTDALKNGETIRRIFALSAWEESPLFTDAERAVLEAVEEVTLIFNHGLADDAYQKLQSYFNTKEIADILICISHMNFLNRIGISTKTVAL</sequence>
<dbReference type="GO" id="GO:0051920">
    <property type="term" value="F:peroxiredoxin activity"/>
    <property type="evidence" value="ECO:0007669"/>
    <property type="project" value="InterPro"/>
</dbReference>
<dbReference type="InterPro" id="IPR003779">
    <property type="entry name" value="CMD-like"/>
</dbReference>
<gene>
    <name evidence="2" type="ORF">DCC81_00135</name>
</gene>
<dbReference type="Gene3D" id="1.20.1290.10">
    <property type="entry name" value="AhpD-like"/>
    <property type="match status" value="1"/>
</dbReference>
<evidence type="ECO:0000313" key="3">
    <source>
        <dbReference type="Proteomes" id="UP000244450"/>
    </source>
</evidence>
<reference evidence="2 3" key="1">
    <citation type="submission" date="2018-04" db="EMBL/GenBank/DDBJ databases">
        <title>Chitinophaga fuyangensis sp. nov., isolated from soil in a chemical factory.</title>
        <authorList>
            <person name="Chen K."/>
        </authorList>
    </citation>
    <scope>NUCLEOTIDE SEQUENCE [LARGE SCALE GENOMIC DNA]</scope>
    <source>
        <strain evidence="2 3">LY-1</strain>
    </source>
</reference>
<dbReference type="RefSeq" id="WP_108684578.1">
    <property type="nucleotide sequence ID" value="NZ_QCYK01000001.1"/>
</dbReference>
<dbReference type="AlphaFoldDB" id="A0A2T7BJT9"/>
<dbReference type="EMBL" id="QCYK01000001">
    <property type="protein sequence ID" value="PUZ27937.1"/>
    <property type="molecule type" value="Genomic_DNA"/>
</dbReference>
<accession>A0A2T7BJT9</accession>
<dbReference type="SUPFAM" id="SSF69118">
    <property type="entry name" value="AhpD-like"/>
    <property type="match status" value="1"/>
</dbReference>
<name>A0A2T7BJT9_9BACT</name>
<dbReference type="PANTHER" id="PTHR34846:SF10">
    <property type="entry name" value="CYTOPLASMIC PROTEIN"/>
    <property type="match status" value="1"/>
</dbReference>
<dbReference type="Proteomes" id="UP000244450">
    <property type="component" value="Unassembled WGS sequence"/>
</dbReference>
<dbReference type="InterPro" id="IPR029032">
    <property type="entry name" value="AhpD-like"/>
</dbReference>
<dbReference type="OrthoDB" id="9801997at2"/>
<dbReference type="Pfam" id="PF02627">
    <property type="entry name" value="CMD"/>
    <property type="match status" value="1"/>
</dbReference>
<dbReference type="InterPro" id="IPR004675">
    <property type="entry name" value="AhpD_core"/>
</dbReference>
<organism evidence="2 3">
    <name type="scientific">Chitinophaga parva</name>
    <dbReference type="NCBI Taxonomy" id="2169414"/>
    <lineage>
        <taxon>Bacteria</taxon>
        <taxon>Pseudomonadati</taxon>
        <taxon>Bacteroidota</taxon>
        <taxon>Chitinophagia</taxon>
        <taxon>Chitinophagales</taxon>
        <taxon>Chitinophagaceae</taxon>
        <taxon>Chitinophaga</taxon>
    </lineage>
</organism>
<dbReference type="PANTHER" id="PTHR34846">
    <property type="entry name" value="4-CARBOXYMUCONOLACTONE DECARBOXYLASE FAMILY PROTEIN (AFU_ORTHOLOGUE AFUA_6G11590)"/>
    <property type="match status" value="1"/>
</dbReference>
<evidence type="ECO:0000313" key="2">
    <source>
        <dbReference type="EMBL" id="PUZ27937.1"/>
    </source>
</evidence>